<reference evidence="2 3" key="1">
    <citation type="submission" date="2020-10" db="EMBL/GenBank/DDBJ databases">
        <title>Haloactinobacterium sp. RN3S43, a bacterium isolated from saline soil.</title>
        <authorList>
            <person name="Sun J.-Q."/>
        </authorList>
    </citation>
    <scope>NUCLEOTIDE SEQUENCE [LARGE SCALE GENOMIC DNA]</scope>
    <source>
        <strain evidence="2 3">RN3S43</strain>
    </source>
</reference>
<organism evidence="2 3">
    <name type="scientific">Ruania alkalisoli</name>
    <dbReference type="NCBI Taxonomy" id="2779775"/>
    <lineage>
        <taxon>Bacteria</taxon>
        <taxon>Bacillati</taxon>
        <taxon>Actinomycetota</taxon>
        <taxon>Actinomycetes</taxon>
        <taxon>Micrococcales</taxon>
        <taxon>Ruaniaceae</taxon>
        <taxon>Ruania</taxon>
    </lineage>
</organism>
<dbReference type="SUPFAM" id="SSF50118">
    <property type="entry name" value="Cell growth inhibitor/plasmid maintenance toxic component"/>
    <property type="match status" value="1"/>
</dbReference>
<protein>
    <submittedName>
        <fullName evidence="2">DUF1918 domain-containing protein</fullName>
    </submittedName>
</protein>
<dbReference type="Gene3D" id="2.30.30.440">
    <property type="entry name" value="Domain of unknown function DUF1918"/>
    <property type="match status" value="1"/>
</dbReference>
<dbReference type="InterPro" id="IPR015035">
    <property type="entry name" value="DUF1918"/>
</dbReference>
<dbReference type="AlphaFoldDB" id="A0A7M1SUB3"/>
<dbReference type="Proteomes" id="UP000593758">
    <property type="component" value="Chromosome"/>
</dbReference>
<dbReference type="EMBL" id="CP063169">
    <property type="protein sequence ID" value="QOR71071.1"/>
    <property type="molecule type" value="Genomic_DNA"/>
</dbReference>
<evidence type="ECO:0000313" key="2">
    <source>
        <dbReference type="EMBL" id="QOR71071.1"/>
    </source>
</evidence>
<name>A0A7M1SUB3_9MICO</name>
<feature type="domain" description="DUF1918" evidence="1">
    <location>
        <begin position="1"/>
        <end position="57"/>
    </location>
</feature>
<proteinExistence type="predicted"/>
<evidence type="ECO:0000259" key="1">
    <source>
        <dbReference type="Pfam" id="PF08940"/>
    </source>
</evidence>
<dbReference type="Pfam" id="PF08940">
    <property type="entry name" value="DUF1918"/>
    <property type="match status" value="1"/>
</dbReference>
<sequence length="61" mass="6787">MKAAVGDQVVVASAHTDVPAREGEVVEVSDDGQPPWRVRWAEDEHESVYVPGPDTFVRRQE</sequence>
<gene>
    <name evidence="2" type="ORF">IM660_01785</name>
</gene>
<dbReference type="KEGG" id="halt:IM660_01785"/>
<dbReference type="RefSeq" id="WP_193497740.1">
    <property type="nucleotide sequence ID" value="NZ_CP063169.1"/>
</dbReference>
<keyword evidence="3" id="KW-1185">Reference proteome</keyword>
<evidence type="ECO:0000313" key="3">
    <source>
        <dbReference type="Proteomes" id="UP000593758"/>
    </source>
</evidence>
<accession>A0A7M1SUB3</accession>